<dbReference type="CDD" id="cd11644">
    <property type="entry name" value="Precorrin-6Y-MT"/>
    <property type="match status" value="1"/>
</dbReference>
<comment type="caution">
    <text evidence="7">The sequence shown here is derived from an EMBL/GenBank/DDBJ whole genome shotgun (WGS) entry which is preliminary data.</text>
</comment>
<dbReference type="Gene3D" id="3.30.950.10">
    <property type="entry name" value="Methyltransferase, Cobalt-precorrin-4 Transmethylase, Domain 2"/>
    <property type="match status" value="1"/>
</dbReference>
<dbReference type="AlphaFoldDB" id="A0A2T2WYA2"/>
<keyword evidence="5" id="KW-0949">S-adenosyl-L-methionine</keyword>
<dbReference type="CDD" id="cd02440">
    <property type="entry name" value="AdoMet_MTases"/>
    <property type="match status" value="1"/>
</dbReference>
<accession>A0A2T2WYA2</accession>
<dbReference type="Gene3D" id="3.40.1010.10">
    <property type="entry name" value="Cobalt-precorrin-4 Transmethylase, Domain 1"/>
    <property type="match status" value="1"/>
</dbReference>
<dbReference type="Proteomes" id="UP000242699">
    <property type="component" value="Unassembled WGS sequence"/>
</dbReference>
<keyword evidence="2" id="KW-0169">Cobalamin biosynthesis</keyword>
<keyword evidence="3" id="KW-0489">Methyltransferase</keyword>
<dbReference type="InterPro" id="IPR035996">
    <property type="entry name" value="4pyrrol_Methylase_sf"/>
</dbReference>
<dbReference type="InterPro" id="IPR014008">
    <property type="entry name" value="Cbl_synth_MTase_CbiT"/>
</dbReference>
<evidence type="ECO:0000313" key="7">
    <source>
        <dbReference type="EMBL" id="PSR27201.1"/>
    </source>
</evidence>
<name>A0A2T2WYA2_9FIRM</name>
<evidence type="ECO:0000256" key="3">
    <source>
        <dbReference type="ARBA" id="ARBA00022603"/>
    </source>
</evidence>
<evidence type="ECO:0000313" key="8">
    <source>
        <dbReference type="Proteomes" id="UP000242699"/>
    </source>
</evidence>
<comment type="pathway">
    <text evidence="1">Cofactor biosynthesis; adenosylcobalamin biosynthesis.</text>
</comment>
<organism evidence="7 8">
    <name type="scientific">Sulfobacillus benefaciens</name>
    <dbReference type="NCBI Taxonomy" id="453960"/>
    <lineage>
        <taxon>Bacteria</taxon>
        <taxon>Bacillati</taxon>
        <taxon>Bacillota</taxon>
        <taxon>Clostridia</taxon>
        <taxon>Eubacteriales</taxon>
        <taxon>Clostridiales Family XVII. Incertae Sedis</taxon>
        <taxon>Sulfobacillus</taxon>
    </lineage>
</organism>
<keyword evidence="4" id="KW-0808">Transferase</keyword>
<evidence type="ECO:0000256" key="2">
    <source>
        <dbReference type="ARBA" id="ARBA00022573"/>
    </source>
</evidence>
<dbReference type="Pfam" id="PF00590">
    <property type="entry name" value="TP_methylase"/>
    <property type="match status" value="1"/>
</dbReference>
<dbReference type="GO" id="GO:0032259">
    <property type="term" value="P:methylation"/>
    <property type="evidence" value="ECO:0007669"/>
    <property type="project" value="UniProtKB-KW"/>
</dbReference>
<dbReference type="InterPro" id="IPR012818">
    <property type="entry name" value="CbiE"/>
</dbReference>
<dbReference type="InterPro" id="IPR014777">
    <property type="entry name" value="4pyrrole_Mease_sub1"/>
</dbReference>
<dbReference type="InterPro" id="IPR006365">
    <property type="entry name" value="Cbl_synth_CobL"/>
</dbReference>
<gene>
    <name evidence="7" type="ORF">C7B43_12130</name>
</gene>
<dbReference type="NCBIfam" id="TIGR02467">
    <property type="entry name" value="CbiE"/>
    <property type="match status" value="1"/>
</dbReference>
<dbReference type="SUPFAM" id="SSF53790">
    <property type="entry name" value="Tetrapyrrole methylase"/>
    <property type="match status" value="1"/>
</dbReference>
<dbReference type="InterPro" id="IPR014776">
    <property type="entry name" value="4pyrrole_Mease_sub2"/>
</dbReference>
<dbReference type="EMBL" id="PXYT01000028">
    <property type="protein sequence ID" value="PSR27201.1"/>
    <property type="molecule type" value="Genomic_DNA"/>
</dbReference>
<feature type="domain" description="Tetrapyrrole methylase" evidence="6">
    <location>
        <begin position="17"/>
        <end position="185"/>
    </location>
</feature>
<dbReference type="PANTHER" id="PTHR43182">
    <property type="entry name" value="COBALT-PRECORRIN-6B C(15)-METHYLTRANSFERASE (DECARBOXYLATING)"/>
    <property type="match status" value="1"/>
</dbReference>
<dbReference type="Gene3D" id="3.40.50.150">
    <property type="entry name" value="Vaccinia Virus protein VP39"/>
    <property type="match status" value="1"/>
</dbReference>
<dbReference type="InterPro" id="IPR050714">
    <property type="entry name" value="Cobalamin_biosynth_MTase"/>
</dbReference>
<dbReference type="PANTHER" id="PTHR43182:SF1">
    <property type="entry name" value="COBALT-PRECORRIN-7 C(5)-METHYLTRANSFERASE"/>
    <property type="match status" value="1"/>
</dbReference>
<dbReference type="NCBIfam" id="TIGR02469">
    <property type="entry name" value="CbiT"/>
    <property type="match status" value="1"/>
</dbReference>
<dbReference type="InterPro" id="IPR000878">
    <property type="entry name" value="4pyrrol_Mease"/>
</dbReference>
<dbReference type="UniPathway" id="UPA00148"/>
<sequence length="407" mass="44760">MLEGNPVYVLGLSGQGTLHLSDSAKALLRRADIVYGREDVLNQIPDGPGKYPIHSPLHPMAEHLKRHSLERRVVLATGDPNFFGIAEFLYRTLGPDSVYVIPQVSSIQRAFAKIKMSWHDAYFGSVHGRPVENVVPWVLRHAKVAVLTDPRHHAGKIAQILVAHGLGEVRMFVCENLDMEREEISQAQAIHVQHWQKGGYAVVVILNHRAGQGHFGIDDGDFDRRPGQPGMITKKPVRAVAIAQLGLRPDSVLWDVGAGTGSVAIDASRVIGIGGQIFAIERNERDFDILCVNIRHHQTAVTPILGEAPEIFTVLPDPDSVFIGGSGGRFQEIVERVLGRLKPGGVMVLNLVRLDRAADIGKLLPSGCSWNVQLIQTSVMDWKMPVPRFRPDNPVFVATVQKPGNEE</sequence>
<dbReference type="PIRSF" id="PIRSF036428">
    <property type="entry name" value="CobL"/>
    <property type="match status" value="1"/>
</dbReference>
<dbReference type="SUPFAM" id="SSF53335">
    <property type="entry name" value="S-adenosyl-L-methionine-dependent methyltransferases"/>
    <property type="match status" value="1"/>
</dbReference>
<evidence type="ECO:0000256" key="4">
    <source>
        <dbReference type="ARBA" id="ARBA00022679"/>
    </source>
</evidence>
<protein>
    <recommendedName>
        <fullName evidence="6">Tetrapyrrole methylase domain-containing protein</fullName>
    </recommendedName>
</protein>
<proteinExistence type="predicted"/>
<evidence type="ECO:0000259" key="6">
    <source>
        <dbReference type="Pfam" id="PF00590"/>
    </source>
</evidence>
<dbReference type="InterPro" id="IPR029063">
    <property type="entry name" value="SAM-dependent_MTases_sf"/>
</dbReference>
<dbReference type="GO" id="GO:0009236">
    <property type="term" value="P:cobalamin biosynthetic process"/>
    <property type="evidence" value="ECO:0007669"/>
    <property type="project" value="UniProtKB-UniPathway"/>
</dbReference>
<evidence type="ECO:0000256" key="5">
    <source>
        <dbReference type="ARBA" id="ARBA00022691"/>
    </source>
</evidence>
<evidence type="ECO:0000256" key="1">
    <source>
        <dbReference type="ARBA" id="ARBA00004953"/>
    </source>
</evidence>
<reference evidence="7 8" key="1">
    <citation type="journal article" date="2014" name="BMC Genomics">
        <title>Comparison of environmental and isolate Sulfobacillus genomes reveals diverse carbon, sulfur, nitrogen, and hydrogen metabolisms.</title>
        <authorList>
            <person name="Justice N.B."/>
            <person name="Norman A."/>
            <person name="Brown C.T."/>
            <person name="Singh A."/>
            <person name="Thomas B.C."/>
            <person name="Banfield J.F."/>
        </authorList>
    </citation>
    <scope>NUCLEOTIDE SEQUENCE [LARGE SCALE GENOMIC DNA]</scope>
    <source>
        <strain evidence="7">AMDSBA1</strain>
    </source>
</reference>
<dbReference type="GO" id="GO:0008276">
    <property type="term" value="F:protein methyltransferase activity"/>
    <property type="evidence" value="ECO:0007669"/>
    <property type="project" value="InterPro"/>
</dbReference>